<keyword evidence="3" id="KW-1185">Reference proteome</keyword>
<evidence type="ECO:0000256" key="1">
    <source>
        <dbReference type="SAM" id="SignalP"/>
    </source>
</evidence>
<name>A0AAV3AXD8_PYXAD</name>
<evidence type="ECO:0000313" key="2">
    <source>
        <dbReference type="EMBL" id="DBA32479.1"/>
    </source>
</evidence>
<comment type="caution">
    <text evidence="2">The sequence shown here is derived from an EMBL/GenBank/DDBJ whole genome shotgun (WGS) entry which is preliminary data.</text>
</comment>
<dbReference type="EMBL" id="DYDO01000001">
    <property type="protein sequence ID" value="DBA32479.1"/>
    <property type="molecule type" value="Genomic_DNA"/>
</dbReference>
<feature type="signal peptide" evidence="1">
    <location>
        <begin position="1"/>
        <end position="16"/>
    </location>
</feature>
<accession>A0AAV3AXD8</accession>
<evidence type="ECO:0008006" key="4">
    <source>
        <dbReference type="Google" id="ProtNLM"/>
    </source>
</evidence>
<sequence length="97" mass="10766">MHFSPLLLCGISSCAGKHGMSPVPPGRTGYKDLNFFGKDKFFTNFFFQAASVGRAATTKQILPLFHGSFTLMYKHNYINFINVNYYSALLSIACMGP</sequence>
<reference evidence="2" key="1">
    <citation type="thesis" date="2020" institute="ProQuest LLC" country="789 East Eisenhower Parkway, Ann Arbor, MI, USA">
        <title>Comparative Genomics and Chromosome Evolution.</title>
        <authorList>
            <person name="Mudd A.B."/>
        </authorList>
    </citation>
    <scope>NUCLEOTIDE SEQUENCE</scope>
    <source>
        <strain evidence="2">1538</strain>
        <tissue evidence="2">Blood</tissue>
    </source>
</reference>
<organism evidence="2 3">
    <name type="scientific">Pyxicephalus adspersus</name>
    <name type="common">African bullfrog</name>
    <dbReference type="NCBI Taxonomy" id="30357"/>
    <lineage>
        <taxon>Eukaryota</taxon>
        <taxon>Metazoa</taxon>
        <taxon>Chordata</taxon>
        <taxon>Craniata</taxon>
        <taxon>Vertebrata</taxon>
        <taxon>Euteleostomi</taxon>
        <taxon>Amphibia</taxon>
        <taxon>Batrachia</taxon>
        <taxon>Anura</taxon>
        <taxon>Neobatrachia</taxon>
        <taxon>Ranoidea</taxon>
        <taxon>Pyxicephalidae</taxon>
        <taxon>Pyxicephalinae</taxon>
        <taxon>Pyxicephalus</taxon>
    </lineage>
</organism>
<gene>
    <name evidence="2" type="ORF">GDO54_000269</name>
</gene>
<keyword evidence="1" id="KW-0732">Signal</keyword>
<dbReference type="AlphaFoldDB" id="A0AAV3AXD8"/>
<proteinExistence type="predicted"/>
<dbReference type="Proteomes" id="UP001181693">
    <property type="component" value="Unassembled WGS sequence"/>
</dbReference>
<feature type="chain" id="PRO_5043696678" description="Secreted protein" evidence="1">
    <location>
        <begin position="17"/>
        <end position="97"/>
    </location>
</feature>
<evidence type="ECO:0000313" key="3">
    <source>
        <dbReference type="Proteomes" id="UP001181693"/>
    </source>
</evidence>
<protein>
    <recommendedName>
        <fullName evidence="4">Secreted protein</fullName>
    </recommendedName>
</protein>